<dbReference type="InterPro" id="IPR050313">
    <property type="entry name" value="Carb_Metab_HTH_regulators"/>
</dbReference>
<keyword evidence="5" id="KW-1185">Reference proteome</keyword>
<sequence>MKRSHEEVADRRKLLISILQDLEVSNVKTLSRKLNVSEMTVRRDCSVLSEMGQIRQSFGKIELLPLDDSQLVASEPIEHIKKCLAKEAASYVDDRDTVFINTSSTAVQALAYLKDKAISLLTNNTTVIGMEHNPKSAIILSGGEIRYPKQALSGDIAMESFSAARSDISIIGCSGLALSTGISTSVMHEARINSKIIENSGKLVVVADYRKIGKSSNFTIGEISDIDTLITDTFADQACLTAIEKQGVRVIQVPT</sequence>
<dbReference type="Pfam" id="PF08220">
    <property type="entry name" value="HTH_DeoR"/>
    <property type="match status" value="1"/>
</dbReference>
<name>A0A430B380_9ENTE</name>
<evidence type="ECO:0000259" key="3">
    <source>
        <dbReference type="PROSITE" id="PS51000"/>
    </source>
</evidence>
<dbReference type="Proteomes" id="UP000286773">
    <property type="component" value="Unassembled WGS sequence"/>
</dbReference>
<dbReference type="GO" id="GO:0003700">
    <property type="term" value="F:DNA-binding transcription factor activity"/>
    <property type="evidence" value="ECO:0007669"/>
    <property type="project" value="InterPro"/>
</dbReference>
<dbReference type="PANTHER" id="PTHR30363">
    <property type="entry name" value="HTH-TYPE TRANSCRIPTIONAL REGULATOR SRLR-RELATED"/>
    <property type="match status" value="1"/>
</dbReference>
<dbReference type="InterPro" id="IPR036390">
    <property type="entry name" value="WH_DNA-bd_sf"/>
</dbReference>
<accession>A0A430B380</accession>
<dbReference type="SUPFAM" id="SSF100950">
    <property type="entry name" value="NagB/RpiA/CoA transferase-like"/>
    <property type="match status" value="1"/>
</dbReference>
<dbReference type="AlphaFoldDB" id="A0A430B380"/>
<dbReference type="PANTHER" id="PTHR30363:SF44">
    <property type="entry name" value="AGA OPERON TRANSCRIPTIONAL REPRESSOR-RELATED"/>
    <property type="match status" value="1"/>
</dbReference>
<dbReference type="InterPro" id="IPR037171">
    <property type="entry name" value="NagB/RpiA_transferase-like"/>
</dbReference>
<dbReference type="PROSITE" id="PS51000">
    <property type="entry name" value="HTH_DEOR_2"/>
    <property type="match status" value="1"/>
</dbReference>
<proteinExistence type="predicted"/>
<dbReference type="Gene3D" id="3.40.50.1360">
    <property type="match status" value="1"/>
</dbReference>
<dbReference type="Pfam" id="PF00455">
    <property type="entry name" value="DeoRC"/>
    <property type="match status" value="1"/>
</dbReference>
<dbReference type="EMBL" id="NGKC01000001">
    <property type="protein sequence ID" value="RSU14652.1"/>
    <property type="molecule type" value="Genomic_DNA"/>
</dbReference>
<dbReference type="RefSeq" id="WP_126811610.1">
    <property type="nucleotide sequence ID" value="NZ_NGKC01000001.1"/>
</dbReference>
<dbReference type="OrthoDB" id="9797223at2"/>
<keyword evidence="1" id="KW-0805">Transcription regulation</keyword>
<gene>
    <name evidence="4" type="ORF">CBF27_01315</name>
</gene>
<evidence type="ECO:0000313" key="5">
    <source>
        <dbReference type="Proteomes" id="UP000286773"/>
    </source>
</evidence>
<protein>
    <submittedName>
        <fullName evidence="4">DeoR family transcriptional regulator</fullName>
    </submittedName>
</protein>
<dbReference type="InterPro" id="IPR001034">
    <property type="entry name" value="DeoR_HTH"/>
</dbReference>
<reference evidence="4 5" key="1">
    <citation type="submission" date="2017-05" db="EMBL/GenBank/DDBJ databases">
        <title>Vagococcus spp. assemblies.</title>
        <authorList>
            <person name="Gulvik C.A."/>
        </authorList>
    </citation>
    <scope>NUCLEOTIDE SEQUENCE [LARGE SCALE GENOMIC DNA]</scope>
    <source>
        <strain evidence="4 5">LMG 24798</strain>
    </source>
</reference>
<evidence type="ECO:0000256" key="1">
    <source>
        <dbReference type="ARBA" id="ARBA00023015"/>
    </source>
</evidence>
<dbReference type="SMART" id="SM01134">
    <property type="entry name" value="DeoRC"/>
    <property type="match status" value="1"/>
</dbReference>
<dbReference type="InterPro" id="IPR014036">
    <property type="entry name" value="DeoR-like_C"/>
</dbReference>
<evidence type="ECO:0000313" key="4">
    <source>
        <dbReference type="EMBL" id="RSU14652.1"/>
    </source>
</evidence>
<organism evidence="4 5">
    <name type="scientific">Vagococcus acidifermentans</name>
    <dbReference type="NCBI Taxonomy" id="564710"/>
    <lineage>
        <taxon>Bacteria</taxon>
        <taxon>Bacillati</taxon>
        <taxon>Bacillota</taxon>
        <taxon>Bacilli</taxon>
        <taxon>Lactobacillales</taxon>
        <taxon>Enterococcaceae</taxon>
        <taxon>Vagococcus</taxon>
    </lineage>
</organism>
<dbReference type="SMART" id="SM00420">
    <property type="entry name" value="HTH_DEOR"/>
    <property type="match status" value="1"/>
</dbReference>
<dbReference type="SUPFAM" id="SSF46785">
    <property type="entry name" value="Winged helix' DNA-binding domain"/>
    <property type="match status" value="1"/>
</dbReference>
<comment type="caution">
    <text evidence="4">The sequence shown here is derived from an EMBL/GenBank/DDBJ whole genome shotgun (WGS) entry which is preliminary data.</text>
</comment>
<evidence type="ECO:0000256" key="2">
    <source>
        <dbReference type="ARBA" id="ARBA00023163"/>
    </source>
</evidence>
<keyword evidence="2" id="KW-0804">Transcription</keyword>
<feature type="domain" description="HTH deoR-type" evidence="3">
    <location>
        <begin position="8"/>
        <end position="63"/>
    </location>
</feature>